<organism evidence="4 5">
    <name type="scientific">Acinetobacter haemolyticus ATCC 19194</name>
    <dbReference type="NCBI Taxonomy" id="707232"/>
    <lineage>
        <taxon>Bacteria</taxon>
        <taxon>Pseudomonadati</taxon>
        <taxon>Pseudomonadota</taxon>
        <taxon>Gammaproteobacteria</taxon>
        <taxon>Moraxellales</taxon>
        <taxon>Moraxellaceae</taxon>
        <taxon>Acinetobacter</taxon>
    </lineage>
</organism>
<feature type="domain" description="Methyltransferase" evidence="3">
    <location>
        <begin position="57"/>
        <end position="137"/>
    </location>
</feature>
<dbReference type="CDD" id="cd02440">
    <property type="entry name" value="AdoMet_MTases"/>
    <property type="match status" value="1"/>
</dbReference>
<dbReference type="GO" id="GO:0008168">
    <property type="term" value="F:methyltransferase activity"/>
    <property type="evidence" value="ECO:0007669"/>
    <property type="project" value="UniProtKB-KW"/>
</dbReference>
<dbReference type="AlphaFoldDB" id="D4XTM1"/>
<dbReference type="SUPFAM" id="SSF53335">
    <property type="entry name" value="S-adenosyl-L-methionine-dependent methyltransferases"/>
    <property type="match status" value="1"/>
</dbReference>
<comment type="caution">
    <text evidence="4">The sequence shown here is derived from an EMBL/GenBank/DDBJ whole genome shotgun (WGS) entry which is preliminary data.</text>
</comment>
<dbReference type="HOGENOM" id="CLU_060397_3_1_6"/>
<dbReference type="PANTHER" id="PTHR43861:SF1">
    <property type="entry name" value="TRANS-ACONITATE 2-METHYLTRANSFERASE"/>
    <property type="match status" value="1"/>
</dbReference>
<dbReference type="Gene3D" id="3.40.50.150">
    <property type="entry name" value="Vaccinia Virus protein VP39"/>
    <property type="match status" value="1"/>
</dbReference>
<dbReference type="GO" id="GO:0032259">
    <property type="term" value="P:methylation"/>
    <property type="evidence" value="ECO:0007669"/>
    <property type="project" value="UniProtKB-KW"/>
</dbReference>
<name>D4XTM1_ACIHA</name>
<dbReference type="Pfam" id="PF13649">
    <property type="entry name" value="Methyltransf_25"/>
    <property type="match status" value="1"/>
</dbReference>
<dbReference type="PANTHER" id="PTHR43861">
    <property type="entry name" value="TRANS-ACONITATE 2-METHYLTRANSFERASE-RELATED"/>
    <property type="match status" value="1"/>
</dbReference>
<keyword evidence="2 4" id="KW-0808">Transferase</keyword>
<sequence>MSLPYLRKRKMQAHLAKQIIDIYKKYGRSWTEHRGTYLYEKVWLDRFLSLIPVPSKILDLGCGSAKPIAAYLIEQGHEVTGVDASDVMIEMAQQNFPEQHWIQQDFRSFQSDQKFQGILAWDSFFHLTHDDQRKMFGLFSDHAVAGAALMFTSGPAHGEAIGEMFGEPLYHASLSADEYRLLLKQHGFEVIKMIAEDAECAGHTVWLAQKR</sequence>
<reference evidence="5" key="1">
    <citation type="submission" date="2010-03" db="EMBL/GenBank/DDBJ databases">
        <title>Complete sequence of Mobiluncus curtisii ATCC 43063.</title>
        <authorList>
            <person name="Muzny D."/>
            <person name="Qin X."/>
            <person name="Deng J."/>
            <person name="Jiang H."/>
            <person name="Liu Y."/>
            <person name="Qu J."/>
            <person name="Song X.-Z."/>
            <person name="Zhang L."/>
            <person name="Thornton R."/>
            <person name="Coyle M."/>
            <person name="Francisco L."/>
            <person name="Jackson L."/>
            <person name="Javaid M."/>
            <person name="Korchina V."/>
            <person name="Kovar C."/>
            <person name="Mata R."/>
            <person name="Mathew T."/>
            <person name="Ngo R."/>
            <person name="Nguyen L."/>
            <person name="Nguyen N."/>
            <person name="Okwuonu G."/>
            <person name="Ongeri F."/>
            <person name="Pham C."/>
            <person name="Simmons D."/>
            <person name="Wilczek-Boney K."/>
            <person name="Hale W."/>
            <person name="Jakkamsetti A."/>
            <person name="Pham P."/>
            <person name="Ruth R."/>
            <person name="San Lucas F."/>
            <person name="Warren J."/>
            <person name="Zhang J."/>
            <person name="Zhao Z."/>
            <person name="Zhou C."/>
            <person name="Zhu D."/>
            <person name="Lee S."/>
            <person name="Bess C."/>
            <person name="Blankenburg K."/>
            <person name="Forbes L."/>
            <person name="Fu Q."/>
            <person name="Gubbala S."/>
            <person name="Hirani K."/>
            <person name="Jayaseelan J.C."/>
            <person name="Lara F."/>
            <person name="Munidasa M."/>
            <person name="Palculict T."/>
            <person name="Patil S."/>
            <person name="Pu L.-L."/>
            <person name="Saada N."/>
            <person name="Tang L."/>
            <person name="Weissenberger G."/>
            <person name="Zhu Y."/>
            <person name="Hemphill L."/>
            <person name="Shang Y."/>
            <person name="Youmans B."/>
            <person name="Ayvaz T."/>
            <person name="Ross M."/>
            <person name="Santibanez J."/>
            <person name="Aqrawi P."/>
            <person name="Gross S."/>
            <person name="Joshi V."/>
            <person name="Fowler G."/>
            <person name="Nazareth L."/>
            <person name="Reid J."/>
            <person name="Worley K."/>
            <person name="Petrosino J."/>
            <person name="Highlander S."/>
            <person name="Gibbs R."/>
            <person name="Gibbs R."/>
        </authorList>
    </citation>
    <scope>NUCLEOTIDE SEQUENCE [LARGE SCALE GENOMIC DNA]</scope>
    <source>
        <strain evidence="5">ATCC 19194</strain>
    </source>
</reference>
<gene>
    <name evidence="4" type="ORF">HMP0015_3063</name>
</gene>
<proteinExistence type="predicted"/>
<evidence type="ECO:0000313" key="4">
    <source>
        <dbReference type="EMBL" id="EFF81462.1"/>
    </source>
</evidence>
<evidence type="ECO:0000256" key="1">
    <source>
        <dbReference type="ARBA" id="ARBA00022603"/>
    </source>
</evidence>
<protein>
    <submittedName>
        <fullName evidence="4">Methyltransferase domain protein</fullName>
    </submittedName>
</protein>
<evidence type="ECO:0000256" key="2">
    <source>
        <dbReference type="ARBA" id="ARBA00022679"/>
    </source>
</evidence>
<dbReference type="InterPro" id="IPR041698">
    <property type="entry name" value="Methyltransf_25"/>
</dbReference>
<evidence type="ECO:0000259" key="3">
    <source>
        <dbReference type="Pfam" id="PF13649"/>
    </source>
</evidence>
<dbReference type="InterPro" id="IPR029063">
    <property type="entry name" value="SAM-dependent_MTases_sf"/>
</dbReference>
<evidence type="ECO:0000313" key="5">
    <source>
        <dbReference type="Proteomes" id="UP000003085"/>
    </source>
</evidence>
<dbReference type="Proteomes" id="UP000003085">
    <property type="component" value="Unassembled WGS sequence"/>
</dbReference>
<keyword evidence="1 4" id="KW-0489">Methyltransferase</keyword>
<accession>D4XTM1</accession>
<dbReference type="EMBL" id="ADMT01000226">
    <property type="protein sequence ID" value="EFF81462.1"/>
    <property type="molecule type" value="Genomic_DNA"/>
</dbReference>